<gene>
    <name evidence="2" type="ORF">FRX31_002134</name>
</gene>
<evidence type="ECO:0000256" key="1">
    <source>
        <dbReference type="SAM" id="MobiDB-lite"/>
    </source>
</evidence>
<keyword evidence="3" id="KW-1185">Reference proteome</keyword>
<proteinExistence type="predicted"/>
<evidence type="ECO:0000313" key="2">
    <source>
        <dbReference type="EMBL" id="KAF5208279.1"/>
    </source>
</evidence>
<feature type="region of interest" description="Disordered" evidence="1">
    <location>
        <begin position="1"/>
        <end position="23"/>
    </location>
</feature>
<dbReference type="AlphaFoldDB" id="A0A7J6XFG0"/>
<reference evidence="2 3" key="1">
    <citation type="submission" date="2020-06" db="EMBL/GenBank/DDBJ databases">
        <title>Transcriptomic and genomic resources for Thalictrum thalictroides and T. hernandezii: Facilitating candidate gene discovery in an emerging model plant lineage.</title>
        <authorList>
            <person name="Arias T."/>
            <person name="Riano-Pachon D.M."/>
            <person name="Di Stilio V.S."/>
        </authorList>
    </citation>
    <scope>NUCLEOTIDE SEQUENCE [LARGE SCALE GENOMIC DNA]</scope>
    <source>
        <strain evidence="3">cv. WT478/WT964</strain>
        <tissue evidence="2">Leaves</tissue>
    </source>
</reference>
<organism evidence="2 3">
    <name type="scientific">Thalictrum thalictroides</name>
    <name type="common">Rue-anemone</name>
    <name type="synonym">Anemone thalictroides</name>
    <dbReference type="NCBI Taxonomy" id="46969"/>
    <lineage>
        <taxon>Eukaryota</taxon>
        <taxon>Viridiplantae</taxon>
        <taxon>Streptophyta</taxon>
        <taxon>Embryophyta</taxon>
        <taxon>Tracheophyta</taxon>
        <taxon>Spermatophyta</taxon>
        <taxon>Magnoliopsida</taxon>
        <taxon>Ranunculales</taxon>
        <taxon>Ranunculaceae</taxon>
        <taxon>Thalictroideae</taxon>
        <taxon>Thalictrum</taxon>
    </lineage>
</organism>
<feature type="compositionally biased region" description="Basic and acidic residues" evidence="1">
    <location>
        <begin position="12"/>
        <end position="23"/>
    </location>
</feature>
<dbReference type="Proteomes" id="UP000554482">
    <property type="component" value="Unassembled WGS sequence"/>
</dbReference>
<comment type="caution">
    <text evidence="2">The sequence shown here is derived from an EMBL/GenBank/DDBJ whole genome shotgun (WGS) entry which is preliminary data.</text>
</comment>
<name>A0A7J6XFG0_THATH</name>
<protein>
    <submittedName>
        <fullName evidence="2">Uncharacterized protein</fullName>
    </submittedName>
</protein>
<accession>A0A7J6XFG0</accession>
<dbReference type="EMBL" id="JABWDY010000209">
    <property type="protein sequence ID" value="KAF5208279.1"/>
    <property type="molecule type" value="Genomic_DNA"/>
</dbReference>
<sequence>MKMLAASHRQAHRDSDEGRIRTDRNAWQTQGTLVMENYLLMADENKLLSHLSSYHDYNKNVTENFTNSSAN</sequence>
<evidence type="ECO:0000313" key="3">
    <source>
        <dbReference type="Proteomes" id="UP000554482"/>
    </source>
</evidence>